<name>A0A9D2TPI5_9CORY</name>
<evidence type="ECO:0000256" key="1">
    <source>
        <dbReference type="ARBA" id="ARBA00004651"/>
    </source>
</evidence>
<comment type="subcellular location">
    <subcellularLocation>
        <location evidence="1">Cell membrane</location>
        <topology evidence="1">Multi-pass membrane protein</topology>
    </subcellularLocation>
</comment>
<feature type="domain" description="Cardiolipin synthase N-terminal" evidence="7">
    <location>
        <begin position="11"/>
        <end position="53"/>
    </location>
</feature>
<organism evidence="8 9">
    <name type="scientific">Candidatus Corynebacterium faecigallinarum</name>
    <dbReference type="NCBI Taxonomy" id="2838528"/>
    <lineage>
        <taxon>Bacteria</taxon>
        <taxon>Bacillati</taxon>
        <taxon>Actinomycetota</taxon>
        <taxon>Actinomycetes</taxon>
        <taxon>Mycobacteriales</taxon>
        <taxon>Corynebacteriaceae</taxon>
        <taxon>Corynebacterium</taxon>
    </lineage>
</organism>
<dbReference type="GO" id="GO:0005886">
    <property type="term" value="C:plasma membrane"/>
    <property type="evidence" value="ECO:0007669"/>
    <property type="project" value="UniProtKB-SubCell"/>
</dbReference>
<reference evidence="8" key="2">
    <citation type="submission" date="2021-04" db="EMBL/GenBank/DDBJ databases">
        <authorList>
            <person name="Gilroy R."/>
        </authorList>
    </citation>
    <scope>NUCLEOTIDE SEQUENCE</scope>
    <source>
        <strain evidence="8">ChiHjej13B12-4958</strain>
    </source>
</reference>
<comment type="caution">
    <text evidence="8">The sequence shown here is derived from an EMBL/GenBank/DDBJ whole genome shotgun (WGS) entry which is preliminary data.</text>
</comment>
<evidence type="ECO:0000256" key="6">
    <source>
        <dbReference type="SAM" id="Phobius"/>
    </source>
</evidence>
<evidence type="ECO:0000256" key="3">
    <source>
        <dbReference type="ARBA" id="ARBA00022692"/>
    </source>
</evidence>
<keyword evidence="5 6" id="KW-0472">Membrane</keyword>
<sequence>MAAAVLAWLVMFVVALVEIVKHRQISGGGKVVWVLIAFAFPILGPILWFVWGRHGALGSL</sequence>
<dbReference type="Pfam" id="PF13396">
    <property type="entry name" value="PLDc_N"/>
    <property type="match status" value="1"/>
</dbReference>
<dbReference type="AlphaFoldDB" id="A0A9D2TPI5"/>
<feature type="transmembrane region" description="Helical" evidence="6">
    <location>
        <begin position="31"/>
        <end position="51"/>
    </location>
</feature>
<evidence type="ECO:0000259" key="7">
    <source>
        <dbReference type="Pfam" id="PF13396"/>
    </source>
</evidence>
<dbReference type="Proteomes" id="UP000823858">
    <property type="component" value="Unassembled WGS sequence"/>
</dbReference>
<dbReference type="EMBL" id="DWVP01000023">
    <property type="protein sequence ID" value="HJC85796.1"/>
    <property type="molecule type" value="Genomic_DNA"/>
</dbReference>
<evidence type="ECO:0000256" key="5">
    <source>
        <dbReference type="ARBA" id="ARBA00023136"/>
    </source>
</evidence>
<keyword evidence="3 6" id="KW-0812">Transmembrane</keyword>
<evidence type="ECO:0000256" key="2">
    <source>
        <dbReference type="ARBA" id="ARBA00022475"/>
    </source>
</evidence>
<proteinExistence type="predicted"/>
<evidence type="ECO:0000313" key="9">
    <source>
        <dbReference type="Proteomes" id="UP000823858"/>
    </source>
</evidence>
<keyword evidence="4 6" id="KW-1133">Transmembrane helix</keyword>
<reference evidence="8" key="1">
    <citation type="journal article" date="2021" name="PeerJ">
        <title>Extensive microbial diversity within the chicken gut microbiome revealed by metagenomics and culture.</title>
        <authorList>
            <person name="Gilroy R."/>
            <person name="Ravi A."/>
            <person name="Getino M."/>
            <person name="Pursley I."/>
            <person name="Horton D.L."/>
            <person name="Alikhan N.F."/>
            <person name="Baker D."/>
            <person name="Gharbi K."/>
            <person name="Hall N."/>
            <person name="Watson M."/>
            <person name="Adriaenssens E.M."/>
            <person name="Foster-Nyarko E."/>
            <person name="Jarju S."/>
            <person name="Secka A."/>
            <person name="Antonio M."/>
            <person name="Oren A."/>
            <person name="Chaudhuri R.R."/>
            <person name="La Ragione R."/>
            <person name="Hildebrand F."/>
            <person name="Pallen M.J."/>
        </authorList>
    </citation>
    <scope>NUCLEOTIDE SEQUENCE</scope>
    <source>
        <strain evidence="8">ChiHjej13B12-4958</strain>
    </source>
</reference>
<keyword evidence="2" id="KW-1003">Cell membrane</keyword>
<protein>
    <submittedName>
        <fullName evidence="8">PLDc N-terminal domain-containing protein</fullName>
    </submittedName>
</protein>
<evidence type="ECO:0000313" key="8">
    <source>
        <dbReference type="EMBL" id="HJC85796.1"/>
    </source>
</evidence>
<dbReference type="InterPro" id="IPR027379">
    <property type="entry name" value="CLS_N"/>
</dbReference>
<accession>A0A9D2TPI5</accession>
<evidence type="ECO:0000256" key="4">
    <source>
        <dbReference type="ARBA" id="ARBA00022989"/>
    </source>
</evidence>
<gene>
    <name evidence="8" type="ORF">H9751_09690</name>
</gene>